<keyword evidence="2" id="KW-1185">Reference proteome</keyword>
<dbReference type="Proteomes" id="UP001148629">
    <property type="component" value="Unassembled WGS sequence"/>
</dbReference>
<comment type="caution">
    <text evidence="1">The sequence shown here is derived from an EMBL/GenBank/DDBJ whole genome shotgun (WGS) entry which is preliminary data.</text>
</comment>
<gene>
    <name evidence="1" type="ORF">NM208_g4233</name>
</gene>
<accession>A0ACC1SLJ8</accession>
<dbReference type="EMBL" id="JANRMS010000308">
    <property type="protein sequence ID" value="KAJ3542202.1"/>
    <property type="molecule type" value="Genomic_DNA"/>
</dbReference>
<evidence type="ECO:0000313" key="2">
    <source>
        <dbReference type="Proteomes" id="UP001148629"/>
    </source>
</evidence>
<name>A0ACC1SLJ8_9HYPO</name>
<sequence length="214" mass="23389">MKSIIPTLALFATGVSPVTPNTFSLLTSQTLAVAVPEDKGWYIRRAEDMHLEDLPIVDLEVTDERFEGMTFTGTAESIVKEMKELKPELFANDTDASPESSLEKRQGSFNCGWYNGVNDRVPQWMNCIEGVGYLQDLGTAWCGVNGSPACARVSCSRQCGIFLCNKLGHHLQVHCGDIAGDVNAIASNCMDSVGRFSGARDFSSHFIGVRRQSC</sequence>
<protein>
    <submittedName>
        <fullName evidence="1">Uncharacterized protein</fullName>
    </submittedName>
</protein>
<evidence type="ECO:0000313" key="1">
    <source>
        <dbReference type="EMBL" id="KAJ3542202.1"/>
    </source>
</evidence>
<organism evidence="1 2">
    <name type="scientific">Fusarium decemcellulare</name>
    <dbReference type="NCBI Taxonomy" id="57161"/>
    <lineage>
        <taxon>Eukaryota</taxon>
        <taxon>Fungi</taxon>
        <taxon>Dikarya</taxon>
        <taxon>Ascomycota</taxon>
        <taxon>Pezizomycotina</taxon>
        <taxon>Sordariomycetes</taxon>
        <taxon>Hypocreomycetidae</taxon>
        <taxon>Hypocreales</taxon>
        <taxon>Nectriaceae</taxon>
        <taxon>Fusarium</taxon>
        <taxon>Fusarium decemcellulare species complex</taxon>
    </lineage>
</organism>
<proteinExistence type="predicted"/>
<reference evidence="1" key="1">
    <citation type="submission" date="2022-08" db="EMBL/GenBank/DDBJ databases">
        <title>Genome Sequence of Fusarium decemcellulare.</title>
        <authorList>
            <person name="Buettner E."/>
        </authorList>
    </citation>
    <scope>NUCLEOTIDE SEQUENCE</scope>
    <source>
        <strain evidence="1">Babe19</strain>
    </source>
</reference>